<dbReference type="GO" id="GO:0015293">
    <property type="term" value="F:symporter activity"/>
    <property type="evidence" value="ECO:0007669"/>
    <property type="project" value="UniProtKB-KW"/>
</dbReference>
<dbReference type="NCBIfam" id="TIGR03648">
    <property type="entry name" value="Na_symport_lg"/>
    <property type="match status" value="1"/>
</dbReference>
<evidence type="ECO:0000256" key="3">
    <source>
        <dbReference type="ARBA" id="ARBA00022448"/>
    </source>
</evidence>
<feature type="transmembrane region" description="Helical" evidence="9">
    <location>
        <begin position="248"/>
        <end position="270"/>
    </location>
</feature>
<feature type="transmembrane region" description="Helical" evidence="9">
    <location>
        <begin position="179"/>
        <end position="200"/>
    </location>
</feature>
<reference evidence="10" key="3">
    <citation type="submission" date="2022-11" db="EMBL/GenBank/DDBJ databases">
        <title>Role of the vibriolysin VemA secreted by the emergent pathogen Vibrio europaeus in the colonization of Manila clam mucus.</title>
        <authorList>
            <person name="Martinez C."/>
            <person name="Rodriguez S."/>
            <person name="Vences A."/>
            <person name="Barja J.L."/>
            <person name="Toranzo A.E."/>
            <person name="Dubert J."/>
        </authorList>
    </citation>
    <scope>NUCLEOTIDE SEQUENCE</scope>
    <source>
        <strain evidence="10">3454</strain>
    </source>
</reference>
<dbReference type="GO" id="GO:0005886">
    <property type="term" value="C:plasma membrane"/>
    <property type="evidence" value="ECO:0007669"/>
    <property type="project" value="TreeGrafter"/>
</dbReference>
<evidence type="ECO:0000256" key="1">
    <source>
        <dbReference type="ARBA" id="ARBA00004141"/>
    </source>
</evidence>
<dbReference type="Gene3D" id="1.20.1730.10">
    <property type="entry name" value="Sodium/glucose cotransporter"/>
    <property type="match status" value="1"/>
</dbReference>
<keyword evidence="5" id="KW-0769">Symport</keyword>
<dbReference type="RefSeq" id="WP_069667812.1">
    <property type="nucleotide sequence ID" value="NZ_CP053541.1"/>
</dbReference>
<evidence type="ECO:0000313" key="12">
    <source>
        <dbReference type="EMBL" id="QJY37804.1"/>
    </source>
</evidence>
<feature type="transmembrane region" description="Helical" evidence="9">
    <location>
        <begin position="483"/>
        <end position="501"/>
    </location>
</feature>
<feature type="transmembrane region" description="Helical" evidence="9">
    <location>
        <begin position="149"/>
        <end position="167"/>
    </location>
</feature>
<evidence type="ECO:0000313" key="13">
    <source>
        <dbReference type="Proteomes" id="UP000094761"/>
    </source>
</evidence>
<dbReference type="Proteomes" id="UP000094761">
    <property type="component" value="Unassembled WGS sequence"/>
</dbReference>
<proteinExistence type="inferred from homology"/>
<evidence type="ECO:0000256" key="2">
    <source>
        <dbReference type="ARBA" id="ARBA00006434"/>
    </source>
</evidence>
<evidence type="ECO:0000313" key="10">
    <source>
        <dbReference type="EMBL" id="MDC5743180.1"/>
    </source>
</evidence>
<dbReference type="Pfam" id="PF00474">
    <property type="entry name" value="SSF"/>
    <property type="match status" value="2"/>
</dbReference>
<evidence type="ECO:0000256" key="5">
    <source>
        <dbReference type="ARBA" id="ARBA00022847"/>
    </source>
</evidence>
<evidence type="ECO:0000256" key="4">
    <source>
        <dbReference type="ARBA" id="ARBA00022692"/>
    </source>
</evidence>
<evidence type="ECO:0000256" key="9">
    <source>
        <dbReference type="SAM" id="Phobius"/>
    </source>
</evidence>
<feature type="transmembrane region" description="Helical" evidence="9">
    <location>
        <begin position="521"/>
        <end position="545"/>
    </location>
</feature>
<dbReference type="EMBL" id="LUAX01000004">
    <property type="protein sequence ID" value="OAM98944.1"/>
    <property type="molecule type" value="Genomic_DNA"/>
</dbReference>
<dbReference type="GeneID" id="78076672"/>
<feature type="transmembrane region" description="Helical" evidence="9">
    <location>
        <begin position="427"/>
        <end position="445"/>
    </location>
</feature>
<accession>A0A178J9N2</accession>
<feature type="transmembrane region" description="Helical" evidence="9">
    <location>
        <begin position="451"/>
        <end position="471"/>
    </location>
</feature>
<dbReference type="InterPro" id="IPR019899">
    <property type="entry name" value="Na/solute_symporter_VC_2705"/>
</dbReference>
<feature type="transmembrane region" description="Helical" evidence="9">
    <location>
        <begin position="77"/>
        <end position="95"/>
    </location>
</feature>
<evidence type="ECO:0000313" key="15">
    <source>
        <dbReference type="Proteomes" id="UP001150001"/>
    </source>
</evidence>
<feature type="transmembrane region" description="Helical" evidence="9">
    <location>
        <begin position="379"/>
        <end position="407"/>
    </location>
</feature>
<comment type="similarity">
    <text evidence="2 8">Belongs to the sodium:solute symporter (SSF) (TC 2.A.21) family.</text>
</comment>
<dbReference type="InterPro" id="IPR050277">
    <property type="entry name" value="Sodium:Solute_Symporter"/>
</dbReference>
<dbReference type="OrthoDB" id="9764416at2"/>
<evidence type="ECO:0000256" key="8">
    <source>
        <dbReference type="RuleBase" id="RU362091"/>
    </source>
</evidence>
<evidence type="ECO:0000313" key="11">
    <source>
        <dbReference type="EMBL" id="OAM98944.1"/>
    </source>
</evidence>
<gene>
    <name evidence="11" type="ORF">AZ468_13230</name>
    <name evidence="12" type="ORF">HOO69_15015</name>
    <name evidence="10" type="ORF">OPW20_24265</name>
</gene>
<dbReference type="EMBL" id="JAPFIT010000032">
    <property type="protein sequence ID" value="MDC5743180.1"/>
    <property type="molecule type" value="Genomic_DNA"/>
</dbReference>
<keyword evidence="3" id="KW-0813">Transport</keyword>
<dbReference type="AlphaFoldDB" id="A0A178J9N2"/>
<dbReference type="PANTHER" id="PTHR48086:SF5">
    <property type="entry name" value="NA(+):SOLUTE SYMPORTER (SSF FAMILY)"/>
    <property type="match status" value="1"/>
</dbReference>
<dbReference type="EMBL" id="CP053541">
    <property type="protein sequence ID" value="QJY37804.1"/>
    <property type="molecule type" value="Genomic_DNA"/>
</dbReference>
<evidence type="ECO:0000313" key="14">
    <source>
        <dbReference type="Proteomes" id="UP000501443"/>
    </source>
</evidence>
<evidence type="ECO:0000256" key="7">
    <source>
        <dbReference type="ARBA" id="ARBA00023136"/>
    </source>
</evidence>
<sequence>MDLKTITYLVVGATFILYIGIAIWARAGSTKEFYVAGGGVNPIANGMATAADWMSAASFISMAGLIAFMGYGGSVFLMGWTGGYVLLALLLAPYLRKFGKFTVPEFVGERFYSNAARIVAVVCLIIASVTYVIGQMKGVGVAFGRFLEVDYSTGLLIGMCIVFMYAVMGGMKGITYTQIAQYCVLILAYTIPAIFISLQLTGHPLPQIGLGSTIQGTDVYLLDRLDQVVTELGFSEYTTQVRGDTLNMFVYTMSLMIGTAGLPHVIIRFFTVPKVRDARTSAGWALIFIAILYTTAPAVSAMARLNLMDTVNPAPGQHLAYDERPDWFKNWEKTGLLGFDDKNGDGLIEYTSNPATNELKVDRDIMVLANPEIAKLPNWVIALVAAGGLAAALSTAAGLLLAISSAISHDLIKGVINPNISEKKELLASRISMAVAIAVAGYLGLNPPGFAAGTVALAFGLAASSIFPALMMGIFSKGINKEGAIAGMIAGISITLFYVFQHKGILFVADWKYLESWGSNWFLGIEPNAFGAIGALFNFIVAFAVSKVTAETPQEVKDLVEHVRVPAGAGGAVDH</sequence>
<dbReference type="PANTHER" id="PTHR48086">
    <property type="entry name" value="SODIUM/PROLINE SYMPORTER-RELATED"/>
    <property type="match status" value="1"/>
</dbReference>
<evidence type="ECO:0000256" key="6">
    <source>
        <dbReference type="ARBA" id="ARBA00022989"/>
    </source>
</evidence>
<dbReference type="Proteomes" id="UP000501443">
    <property type="component" value="Chromosome 1"/>
</dbReference>
<name>A0A178J9N2_9VIBR</name>
<dbReference type="InterPro" id="IPR038377">
    <property type="entry name" value="Na/Glc_symporter_sf"/>
</dbReference>
<reference evidence="12 14" key="2">
    <citation type="submission" date="2020-05" db="EMBL/GenBank/DDBJ databases">
        <title>First description outside Europe of the emergent pathogen for shellfish aquaculture Vibrio europaeus.</title>
        <authorList>
            <person name="Dubert J."/>
            <person name="Rojas R."/>
        </authorList>
    </citation>
    <scope>NUCLEOTIDE SEQUENCE [LARGE SCALE GENOMIC DNA]</scope>
    <source>
        <strain evidence="12 14">NPI-1</strain>
    </source>
</reference>
<dbReference type="PROSITE" id="PS50283">
    <property type="entry name" value="NA_SOLUT_SYMP_3"/>
    <property type="match status" value="1"/>
</dbReference>
<reference evidence="11 13" key="1">
    <citation type="submission" date="2016-03" db="EMBL/GenBank/DDBJ databases">
        <title>Draft genome sequence of the Vibrio tubiashii subs. europaeus.</title>
        <authorList>
            <person name="Spinard E."/>
            <person name="Dubert J."/>
            <person name="Nelson D.R."/>
            <person name="Barja J.L."/>
        </authorList>
    </citation>
    <scope>NUCLEOTIDE SEQUENCE [LARGE SCALE GENOMIC DNA]</scope>
    <source>
        <strain evidence="13">PP-638</strain>
        <strain evidence="11">PP2-638</strain>
    </source>
</reference>
<protein>
    <submittedName>
        <fullName evidence="11">Cation acetate symporter</fullName>
    </submittedName>
</protein>
<dbReference type="CDD" id="cd11480">
    <property type="entry name" value="SLC5sbd_u4"/>
    <property type="match status" value="1"/>
</dbReference>
<organism evidence="11 13">
    <name type="scientific">Vibrio europaeus</name>
    <dbReference type="NCBI Taxonomy" id="300876"/>
    <lineage>
        <taxon>Bacteria</taxon>
        <taxon>Pseudomonadati</taxon>
        <taxon>Pseudomonadota</taxon>
        <taxon>Gammaproteobacteria</taxon>
        <taxon>Vibrionales</taxon>
        <taxon>Vibrionaceae</taxon>
        <taxon>Vibrio</taxon>
        <taxon>Vibrio oreintalis group</taxon>
    </lineage>
</organism>
<feature type="transmembrane region" description="Helical" evidence="9">
    <location>
        <begin position="115"/>
        <end position="134"/>
    </location>
</feature>
<feature type="transmembrane region" description="Helical" evidence="9">
    <location>
        <begin position="282"/>
        <end position="303"/>
    </location>
</feature>
<dbReference type="InterPro" id="IPR001734">
    <property type="entry name" value="Na/solute_symporter"/>
</dbReference>
<keyword evidence="7 9" id="KW-0472">Membrane</keyword>
<feature type="transmembrane region" description="Helical" evidence="9">
    <location>
        <begin position="6"/>
        <end position="25"/>
    </location>
</feature>
<keyword evidence="15" id="KW-1185">Reference proteome</keyword>
<keyword evidence="4 9" id="KW-0812">Transmembrane</keyword>
<comment type="subcellular location">
    <subcellularLocation>
        <location evidence="1">Membrane</location>
        <topology evidence="1">Multi-pass membrane protein</topology>
    </subcellularLocation>
</comment>
<dbReference type="Proteomes" id="UP001150001">
    <property type="component" value="Unassembled WGS sequence"/>
</dbReference>
<keyword evidence="6 9" id="KW-1133">Transmembrane helix</keyword>